<comment type="catalytic activity">
    <reaction evidence="15">
        <text>butanoyl-CoA + oxidized [electron-transfer flavoprotein] + H(+) = (2E)-butenoyl-CoA + reduced [electron-transfer flavoprotein]</text>
        <dbReference type="Rhea" id="RHEA:24004"/>
        <dbReference type="Rhea" id="RHEA-COMP:10685"/>
        <dbReference type="Rhea" id="RHEA-COMP:10686"/>
        <dbReference type="ChEBI" id="CHEBI:15378"/>
        <dbReference type="ChEBI" id="CHEBI:57332"/>
        <dbReference type="ChEBI" id="CHEBI:57371"/>
        <dbReference type="ChEBI" id="CHEBI:57692"/>
        <dbReference type="ChEBI" id="CHEBI:58307"/>
        <dbReference type="EC" id="1.3.8.1"/>
    </reaction>
</comment>
<dbReference type="OrthoDB" id="9988775at2759"/>
<dbReference type="FunFam" id="2.40.110.10:FF:000004">
    <property type="entry name" value="Isovaleryl-CoA dehydrogenase, mitochondrial"/>
    <property type="match status" value="1"/>
</dbReference>
<feature type="binding site" evidence="21">
    <location>
        <begin position="193"/>
        <end position="195"/>
    </location>
    <ligand>
        <name>FAD</name>
        <dbReference type="ChEBI" id="CHEBI:57692"/>
    </ligand>
</feature>
<feature type="binding site" evidence="21">
    <location>
        <begin position="405"/>
        <end position="407"/>
    </location>
    <ligand>
        <name>FAD</name>
        <dbReference type="ChEBI" id="CHEBI:57692"/>
    </ligand>
</feature>
<keyword evidence="8 22" id="KW-0285">Flavoprotein</keyword>
<evidence type="ECO:0000313" key="27">
    <source>
        <dbReference type="Proteomes" id="UP000030746"/>
    </source>
</evidence>
<dbReference type="InterPro" id="IPR006091">
    <property type="entry name" value="Acyl-CoA_Oxase/DH_mid-dom"/>
</dbReference>
<dbReference type="RefSeq" id="XP_009049437.1">
    <property type="nucleotide sequence ID" value="XM_009051189.1"/>
</dbReference>
<protein>
    <recommendedName>
        <fullName evidence="7">Isovaleryl-CoA dehydrogenase, mitochondrial</fullName>
        <ecNumber evidence="6">1.3.8.1</ecNumber>
        <ecNumber evidence="5">1.3.8.4</ecNumber>
    </recommendedName>
    <alternativeName>
        <fullName evidence="13">Butyryl-CoA dehydrogenase</fullName>
    </alternativeName>
</protein>
<dbReference type="CDD" id="cd01156">
    <property type="entry name" value="IVD"/>
    <property type="match status" value="1"/>
</dbReference>
<feature type="domain" description="Acyl-CoA oxidase/dehydrogenase middle" evidence="24">
    <location>
        <begin position="159"/>
        <end position="257"/>
    </location>
</feature>
<dbReference type="InterPro" id="IPR006089">
    <property type="entry name" value="Acyl-CoA_DH_CS"/>
</dbReference>
<feature type="binding site" evidence="20">
    <location>
        <begin position="403"/>
        <end position="404"/>
    </location>
    <ligand>
        <name>substrate</name>
    </ligand>
</feature>
<keyword evidence="27" id="KW-1185">Reference proteome</keyword>
<dbReference type="EC" id="1.3.8.1" evidence="6"/>
<keyword evidence="11 22" id="KW-0560">Oxidoreductase</keyword>
<evidence type="ECO:0000256" key="3">
    <source>
        <dbReference type="ARBA" id="ARBA00004898"/>
    </source>
</evidence>
<evidence type="ECO:0000256" key="10">
    <source>
        <dbReference type="ARBA" id="ARBA00022946"/>
    </source>
</evidence>
<dbReference type="PANTHER" id="PTHR43884:SF12">
    <property type="entry name" value="ISOVALERYL-COA DEHYDROGENASE, MITOCHONDRIAL-RELATED"/>
    <property type="match status" value="1"/>
</dbReference>
<comment type="catalytic activity">
    <reaction evidence="16">
        <text>pentanoyl-CoA + oxidized [electron-transfer flavoprotein] + H(+) = (2E)-pentenoyl-CoA + reduced [electron-transfer flavoprotein]</text>
        <dbReference type="Rhea" id="RHEA:43456"/>
        <dbReference type="Rhea" id="RHEA-COMP:10685"/>
        <dbReference type="Rhea" id="RHEA-COMP:10686"/>
        <dbReference type="ChEBI" id="CHEBI:15378"/>
        <dbReference type="ChEBI" id="CHEBI:57389"/>
        <dbReference type="ChEBI" id="CHEBI:57692"/>
        <dbReference type="ChEBI" id="CHEBI:58307"/>
        <dbReference type="ChEBI" id="CHEBI:86160"/>
    </reaction>
</comment>
<feature type="active site" description="Proton acceptor" evidence="19">
    <location>
        <position position="282"/>
    </location>
</feature>
<evidence type="ECO:0000256" key="1">
    <source>
        <dbReference type="ARBA" id="ARBA00001974"/>
    </source>
</evidence>
<keyword evidence="9 21" id="KW-0274">FAD</keyword>
<evidence type="ECO:0000256" key="20">
    <source>
        <dbReference type="PIRSR" id="PIRSR634183-2"/>
    </source>
</evidence>
<dbReference type="PANTHER" id="PTHR43884">
    <property type="entry name" value="ACYL-COA DEHYDROGENASE"/>
    <property type="match status" value="1"/>
</dbReference>
<evidence type="ECO:0000256" key="18">
    <source>
        <dbReference type="ARBA" id="ARBA00052875"/>
    </source>
</evidence>
<dbReference type="UniPathway" id="UPA00363">
    <property type="reaction ID" value="UER00860"/>
</dbReference>
<evidence type="ECO:0000313" key="26">
    <source>
        <dbReference type="EMBL" id="ESO99853.1"/>
    </source>
</evidence>
<evidence type="ECO:0000256" key="15">
    <source>
        <dbReference type="ARBA" id="ARBA00047736"/>
    </source>
</evidence>
<comment type="function">
    <text evidence="14">Catalyzes the conversion of isovaleryl-CoA/3-methylbutanoyl-CoA to 3-methylbut-2-enoyl-CoA as an intermediate step in the leucine (Leu) catabolic pathway. To a lesser extent, is also able to catalyze the oxidation of other saturated short-chain acyl-CoA thioesters as pentanoyl-CoA, hexenoyl-CoA and butenoyl-CoA.</text>
</comment>
<comment type="catalytic activity">
    <reaction evidence="18">
        <text>3-methylbutanoyl-CoA + oxidized [electron-transfer flavoprotein] + H(+) = 3-methylbut-2-enoyl-CoA + reduced [electron-transfer flavoprotein]</text>
        <dbReference type="Rhea" id="RHEA:12276"/>
        <dbReference type="Rhea" id="RHEA-COMP:10685"/>
        <dbReference type="Rhea" id="RHEA-COMP:10686"/>
        <dbReference type="ChEBI" id="CHEBI:15378"/>
        <dbReference type="ChEBI" id="CHEBI:57344"/>
        <dbReference type="ChEBI" id="CHEBI:57345"/>
        <dbReference type="ChEBI" id="CHEBI:57692"/>
        <dbReference type="ChEBI" id="CHEBI:58307"/>
        <dbReference type="EC" id="1.3.8.4"/>
    </reaction>
</comment>
<accession>V4A7E5</accession>
<evidence type="ECO:0000256" key="22">
    <source>
        <dbReference type="RuleBase" id="RU362125"/>
    </source>
</evidence>
<feature type="binding site" evidence="20">
    <location>
        <position position="273"/>
    </location>
    <ligand>
        <name>substrate</name>
    </ligand>
</feature>
<evidence type="ECO:0000256" key="13">
    <source>
        <dbReference type="ARBA" id="ARBA00031895"/>
    </source>
</evidence>
<dbReference type="GO" id="GO:0050660">
    <property type="term" value="F:flavin adenine dinucleotide binding"/>
    <property type="evidence" value="ECO:0007669"/>
    <property type="project" value="InterPro"/>
</dbReference>
<feature type="binding site" evidence="21">
    <location>
        <position position="308"/>
    </location>
    <ligand>
        <name>FAD</name>
        <dbReference type="ChEBI" id="CHEBI:57692"/>
    </ligand>
</feature>
<dbReference type="InterPro" id="IPR009100">
    <property type="entry name" value="AcylCoA_DH/oxidase_NM_dom_sf"/>
</dbReference>
<evidence type="ECO:0000259" key="25">
    <source>
        <dbReference type="Pfam" id="PF02771"/>
    </source>
</evidence>
<dbReference type="KEGG" id="lgi:LOTGIDRAFT_201069"/>
<dbReference type="FunFam" id="1.10.540.10:FF:000007">
    <property type="entry name" value="Isovaleryl-CoA dehydrogenase, mitochondrial"/>
    <property type="match status" value="1"/>
</dbReference>
<dbReference type="InterPro" id="IPR046373">
    <property type="entry name" value="Acyl-CoA_Oxase/DH_mid-dom_sf"/>
</dbReference>
<dbReference type="SUPFAM" id="SSF56645">
    <property type="entry name" value="Acyl-CoA dehydrogenase NM domain-like"/>
    <property type="match status" value="1"/>
</dbReference>
<dbReference type="GO" id="GO:0005739">
    <property type="term" value="C:mitochondrion"/>
    <property type="evidence" value="ECO:0007669"/>
    <property type="project" value="UniProtKB-SubCell"/>
</dbReference>
<dbReference type="Pfam" id="PF02770">
    <property type="entry name" value="Acyl-CoA_dh_M"/>
    <property type="match status" value="1"/>
</dbReference>
<dbReference type="CTD" id="20245445"/>
<dbReference type="Proteomes" id="UP000030746">
    <property type="component" value="Unassembled WGS sequence"/>
</dbReference>
<dbReference type="FunFam" id="1.20.140.10:FF:000003">
    <property type="entry name" value="isovaleryl-CoA dehydrogenase, mitochondrial"/>
    <property type="match status" value="1"/>
</dbReference>
<dbReference type="EMBL" id="KB200870">
    <property type="protein sequence ID" value="ESO99853.1"/>
    <property type="molecule type" value="Genomic_DNA"/>
</dbReference>
<dbReference type="PROSITE" id="PS00073">
    <property type="entry name" value="ACYL_COA_DH_2"/>
    <property type="match status" value="1"/>
</dbReference>
<gene>
    <name evidence="26" type="ORF">LOTGIDRAFT_201069</name>
</gene>
<proteinExistence type="inferred from homology"/>
<dbReference type="InterPro" id="IPR013786">
    <property type="entry name" value="AcylCoA_DH/ox_N"/>
</dbReference>
<name>V4A7E5_LOTGI</name>
<dbReference type="OMA" id="CFITNSG"/>
<reference evidence="26 27" key="1">
    <citation type="journal article" date="2013" name="Nature">
        <title>Insights into bilaterian evolution from three spiralian genomes.</title>
        <authorList>
            <person name="Simakov O."/>
            <person name="Marletaz F."/>
            <person name="Cho S.J."/>
            <person name="Edsinger-Gonzales E."/>
            <person name="Havlak P."/>
            <person name="Hellsten U."/>
            <person name="Kuo D.H."/>
            <person name="Larsson T."/>
            <person name="Lv J."/>
            <person name="Arendt D."/>
            <person name="Savage R."/>
            <person name="Osoegawa K."/>
            <person name="de Jong P."/>
            <person name="Grimwood J."/>
            <person name="Chapman J.A."/>
            <person name="Shapiro H."/>
            <person name="Aerts A."/>
            <person name="Otillar R.P."/>
            <person name="Terry A.Y."/>
            <person name="Boore J.L."/>
            <person name="Grigoriev I.V."/>
            <person name="Lindberg D.R."/>
            <person name="Seaver E.C."/>
            <person name="Weisblat D.A."/>
            <person name="Putnam N.H."/>
            <person name="Rokhsar D.S."/>
        </authorList>
    </citation>
    <scope>NUCLEOTIDE SEQUENCE [LARGE SCALE GENOMIC DNA]</scope>
</reference>
<evidence type="ECO:0000256" key="12">
    <source>
        <dbReference type="ARBA" id="ARBA00023128"/>
    </source>
</evidence>
<feature type="domain" description="Acyl-CoA dehydrogenase/oxidase C-terminal" evidence="23">
    <location>
        <begin position="269"/>
        <end position="417"/>
    </location>
</feature>
<evidence type="ECO:0000256" key="4">
    <source>
        <dbReference type="ARBA" id="ARBA00009347"/>
    </source>
</evidence>
<dbReference type="InterPro" id="IPR036250">
    <property type="entry name" value="AcylCo_DH-like_C"/>
</dbReference>
<evidence type="ECO:0000256" key="11">
    <source>
        <dbReference type="ARBA" id="ARBA00023002"/>
    </source>
</evidence>
<keyword evidence="10" id="KW-0809">Transit peptide</keyword>
<keyword evidence="12" id="KW-0496">Mitochondrion</keyword>
<evidence type="ECO:0000256" key="16">
    <source>
        <dbReference type="ARBA" id="ARBA00048345"/>
    </source>
</evidence>
<dbReference type="Gene3D" id="1.10.540.10">
    <property type="entry name" value="Acyl-CoA dehydrogenase/oxidase, N-terminal domain"/>
    <property type="match status" value="1"/>
</dbReference>
<evidence type="ECO:0000256" key="21">
    <source>
        <dbReference type="PIRSR" id="PIRSR634183-3"/>
    </source>
</evidence>
<feature type="domain" description="Acyl-CoA dehydrogenase/oxidase N-terminal" evidence="25">
    <location>
        <begin position="41"/>
        <end position="155"/>
    </location>
</feature>
<evidence type="ECO:0000256" key="6">
    <source>
        <dbReference type="ARBA" id="ARBA00012046"/>
    </source>
</evidence>
<dbReference type="STRING" id="225164.V4A7E5"/>
<comment type="catalytic activity">
    <reaction evidence="17">
        <text>hexanoyl-CoA + oxidized [electron-transfer flavoprotein] + H(+) = (2E)-hexenoyl-CoA + reduced [electron-transfer flavoprotein]</text>
        <dbReference type="Rhea" id="RHEA:43464"/>
        <dbReference type="Rhea" id="RHEA-COMP:10685"/>
        <dbReference type="Rhea" id="RHEA-COMP:10686"/>
        <dbReference type="ChEBI" id="CHEBI:15378"/>
        <dbReference type="ChEBI" id="CHEBI:57692"/>
        <dbReference type="ChEBI" id="CHEBI:58307"/>
        <dbReference type="ChEBI" id="CHEBI:62077"/>
        <dbReference type="ChEBI" id="CHEBI:62620"/>
    </reaction>
</comment>
<feature type="binding site" evidence="20">
    <location>
        <begin position="280"/>
        <end position="283"/>
    </location>
    <ligand>
        <name>substrate</name>
    </ligand>
</feature>
<feature type="binding site" evidence="21">
    <location>
        <begin position="376"/>
        <end position="380"/>
    </location>
    <ligand>
        <name>FAD</name>
        <dbReference type="ChEBI" id="CHEBI:57692"/>
    </ligand>
</feature>
<dbReference type="Pfam" id="PF00441">
    <property type="entry name" value="Acyl-CoA_dh_1"/>
    <property type="match status" value="1"/>
</dbReference>
<dbReference type="InterPro" id="IPR034183">
    <property type="entry name" value="IVD"/>
</dbReference>
<feature type="binding site" evidence="21">
    <location>
        <begin position="160"/>
        <end position="169"/>
    </location>
    <ligand>
        <name>FAD</name>
        <dbReference type="ChEBI" id="CHEBI:57692"/>
    </ligand>
</feature>
<evidence type="ECO:0000256" key="2">
    <source>
        <dbReference type="ARBA" id="ARBA00004173"/>
    </source>
</evidence>
<dbReference type="InterPro" id="IPR009075">
    <property type="entry name" value="AcylCo_DH/oxidase_C"/>
</dbReference>
<feature type="binding site" evidence="20">
    <location>
        <position position="169"/>
    </location>
    <ligand>
        <name>substrate</name>
    </ligand>
</feature>
<dbReference type="Pfam" id="PF02771">
    <property type="entry name" value="Acyl-CoA_dh_N"/>
    <property type="match status" value="1"/>
</dbReference>
<evidence type="ECO:0000256" key="9">
    <source>
        <dbReference type="ARBA" id="ARBA00022827"/>
    </source>
</evidence>
<evidence type="ECO:0000256" key="14">
    <source>
        <dbReference type="ARBA" id="ARBA00045583"/>
    </source>
</evidence>
<dbReference type="PROSITE" id="PS00072">
    <property type="entry name" value="ACYL_COA_DH_1"/>
    <property type="match status" value="1"/>
</dbReference>
<dbReference type="Gene3D" id="1.20.140.10">
    <property type="entry name" value="Butyryl-CoA Dehydrogenase, subunit A, domain 3"/>
    <property type="match status" value="1"/>
</dbReference>
<evidence type="ECO:0000259" key="24">
    <source>
        <dbReference type="Pfam" id="PF02770"/>
    </source>
</evidence>
<evidence type="ECO:0000256" key="17">
    <source>
        <dbReference type="ARBA" id="ARBA00048375"/>
    </source>
</evidence>
<dbReference type="GeneID" id="20245445"/>
<dbReference type="InterPro" id="IPR037069">
    <property type="entry name" value="AcylCoA_DH/ox_N_sf"/>
</dbReference>
<comment type="pathway">
    <text evidence="3">Amino-acid degradation; L-leucine degradation; (S)-3-hydroxy-3-methylglutaryl-CoA from 3-isovaleryl-CoA: step 1/3.</text>
</comment>
<evidence type="ECO:0000259" key="23">
    <source>
        <dbReference type="Pfam" id="PF00441"/>
    </source>
</evidence>
<feature type="binding site" evidence="21">
    <location>
        <position position="319"/>
    </location>
    <ligand>
        <name>FAD</name>
        <dbReference type="ChEBI" id="CHEBI:57692"/>
    </ligand>
</feature>
<dbReference type="SUPFAM" id="SSF47203">
    <property type="entry name" value="Acyl-CoA dehydrogenase C-terminal domain-like"/>
    <property type="match status" value="1"/>
</dbReference>
<evidence type="ECO:0000256" key="7">
    <source>
        <dbReference type="ARBA" id="ARBA00018258"/>
    </source>
</evidence>
<dbReference type="HOGENOM" id="CLU_018204_0_1_1"/>
<evidence type="ECO:0000256" key="8">
    <source>
        <dbReference type="ARBA" id="ARBA00022630"/>
    </source>
</evidence>
<dbReference type="Gene3D" id="2.40.110.10">
    <property type="entry name" value="Butyryl-CoA Dehydrogenase, subunit A, domain 2"/>
    <property type="match status" value="1"/>
</dbReference>
<comment type="similarity">
    <text evidence="4 22">Belongs to the acyl-CoA dehydrogenase family.</text>
</comment>
<comment type="subcellular location">
    <subcellularLocation>
        <location evidence="2">Mitochondrion</location>
    </subcellularLocation>
</comment>
<dbReference type="GO" id="GO:0008470">
    <property type="term" value="F:3-methylbutanoyl-CoA dehydrogenase activity"/>
    <property type="evidence" value="ECO:0007669"/>
    <property type="project" value="UniProtKB-EC"/>
</dbReference>
<evidence type="ECO:0000256" key="19">
    <source>
        <dbReference type="PIRSR" id="PIRSR634183-1"/>
    </source>
</evidence>
<comment type="cofactor">
    <cofactor evidence="1 21 22">
        <name>FAD</name>
        <dbReference type="ChEBI" id="CHEBI:57692"/>
    </cofactor>
</comment>
<dbReference type="EC" id="1.3.8.4" evidence="5"/>
<dbReference type="AlphaFoldDB" id="V4A7E5"/>
<evidence type="ECO:0000256" key="5">
    <source>
        <dbReference type="ARBA" id="ARBA00012044"/>
    </source>
</evidence>
<organism evidence="26 27">
    <name type="scientific">Lottia gigantea</name>
    <name type="common">Giant owl limpet</name>
    <dbReference type="NCBI Taxonomy" id="225164"/>
    <lineage>
        <taxon>Eukaryota</taxon>
        <taxon>Metazoa</taxon>
        <taxon>Spiralia</taxon>
        <taxon>Lophotrochozoa</taxon>
        <taxon>Mollusca</taxon>
        <taxon>Gastropoda</taxon>
        <taxon>Patellogastropoda</taxon>
        <taxon>Lottioidea</taxon>
        <taxon>Lottiidae</taxon>
        <taxon>Lottia</taxon>
    </lineage>
</organism>
<dbReference type="GO" id="GO:0006552">
    <property type="term" value="P:L-leucine catabolic process"/>
    <property type="evidence" value="ECO:0007669"/>
    <property type="project" value="UniProtKB-UniPathway"/>
</dbReference>
<sequence length="422" mass="46567">MAALKKISTLFRRISLKNVVHAESKRCCSYFPIDDTLFGLSDEQKQLRQSVFQFVQKELAPKAAEIDKTNDFKDIRKFWLDCGKMGLHGITAPSQFGGSEMGYLDHCLVMEEITRGSAAIALSYGAHSNLCLNQIVRNGTEKQKEKYLPKLISGEHIGALAMSEPNSGSDVVSMKLKAEDKGDHFVLNGNKFWITNGPDADVLVVYAKTDSSPGKKPQHGISAFIIEKDYPGFKSAQKLDKLGMRGSNTSELVFEDCKVPAENMLGKRDQGVYVLFSGLDIERCVLASGPLGIMQACCDIAFDYAHVRECFGTKIGHFQLIQGKMADMYTILNASRSYVYNVARALDRGERHPNDCAGVILYTAEAATKMALDAIQILGGNGYINDYATGRLLRDAKLYEIGAGTSEVRRLVIARAINAQYR</sequence>